<evidence type="ECO:0000313" key="1">
    <source>
        <dbReference type="Proteomes" id="UP000887565"/>
    </source>
</evidence>
<proteinExistence type="predicted"/>
<evidence type="ECO:0000313" key="2">
    <source>
        <dbReference type="WBParaSite" id="nRc.2.0.1.t02639-RA"/>
    </source>
</evidence>
<keyword evidence="1" id="KW-1185">Reference proteome</keyword>
<accession>A0A915HLT8</accession>
<dbReference type="Proteomes" id="UP000887565">
    <property type="component" value="Unplaced"/>
</dbReference>
<protein>
    <submittedName>
        <fullName evidence="2">Uncharacterized protein</fullName>
    </submittedName>
</protein>
<reference evidence="2" key="1">
    <citation type="submission" date="2022-11" db="UniProtKB">
        <authorList>
            <consortium name="WormBaseParasite"/>
        </authorList>
    </citation>
    <scope>IDENTIFICATION</scope>
</reference>
<organism evidence="1 2">
    <name type="scientific">Romanomermis culicivorax</name>
    <name type="common">Nematode worm</name>
    <dbReference type="NCBI Taxonomy" id="13658"/>
    <lineage>
        <taxon>Eukaryota</taxon>
        <taxon>Metazoa</taxon>
        <taxon>Ecdysozoa</taxon>
        <taxon>Nematoda</taxon>
        <taxon>Enoplea</taxon>
        <taxon>Dorylaimia</taxon>
        <taxon>Mermithida</taxon>
        <taxon>Mermithoidea</taxon>
        <taxon>Mermithidae</taxon>
        <taxon>Romanomermis</taxon>
    </lineage>
</organism>
<sequence length="67" mass="7817">MIDVESYLRELVDYRLVNIASGAQTFQRVAQKFEAHSKSFWQKPLAPTLLGQMRLSAEQMLFRQTLE</sequence>
<name>A0A915HLT8_ROMCU</name>
<dbReference type="WBParaSite" id="nRc.2.0.1.t02639-RA">
    <property type="protein sequence ID" value="nRc.2.0.1.t02639-RA"/>
    <property type="gene ID" value="nRc.2.0.1.g02639"/>
</dbReference>
<dbReference type="AlphaFoldDB" id="A0A915HLT8"/>